<gene>
    <name evidence="1" type="ORF">F4821DRAFT_273721</name>
</gene>
<evidence type="ECO:0000313" key="2">
    <source>
        <dbReference type="Proteomes" id="UP001497680"/>
    </source>
</evidence>
<proteinExistence type="predicted"/>
<reference evidence="1 2" key="1">
    <citation type="journal article" date="2022" name="New Phytol.">
        <title>Ecological generalism drives hyperdiversity of secondary metabolite gene clusters in xylarialean endophytes.</title>
        <authorList>
            <person name="Franco M.E.E."/>
            <person name="Wisecaver J.H."/>
            <person name="Arnold A.E."/>
            <person name="Ju Y.M."/>
            <person name="Slot J.C."/>
            <person name="Ahrendt S."/>
            <person name="Moore L.P."/>
            <person name="Eastman K.E."/>
            <person name="Scott K."/>
            <person name="Konkel Z."/>
            <person name="Mondo S.J."/>
            <person name="Kuo A."/>
            <person name="Hayes R.D."/>
            <person name="Haridas S."/>
            <person name="Andreopoulos B."/>
            <person name="Riley R."/>
            <person name="LaButti K."/>
            <person name="Pangilinan J."/>
            <person name="Lipzen A."/>
            <person name="Amirebrahimi M."/>
            <person name="Yan J."/>
            <person name="Adam C."/>
            <person name="Keymanesh K."/>
            <person name="Ng V."/>
            <person name="Louie K."/>
            <person name="Northen T."/>
            <person name="Drula E."/>
            <person name="Henrissat B."/>
            <person name="Hsieh H.M."/>
            <person name="Youens-Clark K."/>
            <person name="Lutzoni F."/>
            <person name="Miadlikowska J."/>
            <person name="Eastwood D.C."/>
            <person name="Hamelin R.C."/>
            <person name="Grigoriev I.V."/>
            <person name="U'Ren J.M."/>
        </authorList>
    </citation>
    <scope>NUCLEOTIDE SEQUENCE [LARGE SCALE GENOMIC DNA]</scope>
    <source>
        <strain evidence="1 2">ER1909</strain>
    </source>
</reference>
<dbReference type="EMBL" id="MU394431">
    <property type="protein sequence ID" value="KAI6080627.1"/>
    <property type="molecule type" value="Genomic_DNA"/>
</dbReference>
<evidence type="ECO:0000313" key="1">
    <source>
        <dbReference type="EMBL" id="KAI6080627.1"/>
    </source>
</evidence>
<protein>
    <submittedName>
        <fullName evidence="1">Uncharacterized protein</fullName>
    </submittedName>
</protein>
<organism evidence="1 2">
    <name type="scientific">Hypoxylon rubiginosum</name>
    <dbReference type="NCBI Taxonomy" id="110542"/>
    <lineage>
        <taxon>Eukaryota</taxon>
        <taxon>Fungi</taxon>
        <taxon>Dikarya</taxon>
        <taxon>Ascomycota</taxon>
        <taxon>Pezizomycotina</taxon>
        <taxon>Sordariomycetes</taxon>
        <taxon>Xylariomycetidae</taxon>
        <taxon>Xylariales</taxon>
        <taxon>Hypoxylaceae</taxon>
        <taxon>Hypoxylon</taxon>
    </lineage>
</organism>
<keyword evidence="2" id="KW-1185">Reference proteome</keyword>
<name>A0ACC0CJK2_9PEZI</name>
<accession>A0ACC0CJK2</accession>
<sequence>MLFWDTIFPDAMIWLKEKFEEPKDRCATGYSIRDMKDWTEVYEVVENCRDKYLNGGQSMIMKRGLRWFADNITPFQESLKLIPDVDYVSPVRGTLGFIMDAVKRASETRQKLLQGLDNLDSIFKDIELFLNTFPTEKNVCEAGRDLVVSVLVAAEKLIGFYLKQKGKKVVAALFKGDDYEKSVVNSLQDITSKSENLRHEATKADMSQSARNWKLAEHRHNELRESQIVLQDGQERIIHNQDTQAGNLTRTIQAGVRIMSNGMNDIYNLMVEHERNKDQLLQRNADLQKQVSDLKYTTDVLQRALTPKLIATSGGGWHITPNDLWDMFGDRCFDDRDTQYTLDMQEQVPIHDRAIAESLVTLPRFREWMVVATSRELLVHGNSPSNHPISPLSVFCSTFSQALRHNPRFISLVYFCSLHADYDDPNAGPQCMMMSFIAQLILQGEFDTTFLHHDVDVSWVQRDEEPYMEDLCEMMKWLIYQLPAEMTVFCVIDGVNAYEKGPYVHDFVDGLACILDLVIDPKVQATVKVLVTSPSRTLEVREGFHDDDMVVLTTGQLHTNMEASPRHSQHRISRVLENSEREYF</sequence>
<comment type="caution">
    <text evidence="1">The sequence shown here is derived from an EMBL/GenBank/DDBJ whole genome shotgun (WGS) entry which is preliminary data.</text>
</comment>
<dbReference type="Proteomes" id="UP001497680">
    <property type="component" value="Unassembled WGS sequence"/>
</dbReference>